<dbReference type="Proteomes" id="UP000279236">
    <property type="component" value="Unassembled WGS sequence"/>
</dbReference>
<keyword evidence="4" id="KW-0106">Calcium</keyword>
<evidence type="ECO:0000259" key="5">
    <source>
        <dbReference type="Pfam" id="PF00884"/>
    </source>
</evidence>
<comment type="caution">
    <text evidence="6">The sequence shown here is derived from an EMBL/GenBank/DDBJ whole genome shotgun (WGS) entry which is preliminary data.</text>
</comment>
<evidence type="ECO:0000256" key="1">
    <source>
        <dbReference type="ARBA" id="ARBA00008779"/>
    </source>
</evidence>
<dbReference type="OrthoDB" id="103349at2759"/>
<name>A0A427XIZ4_9TREE</name>
<reference evidence="6 7" key="1">
    <citation type="submission" date="2018-11" db="EMBL/GenBank/DDBJ databases">
        <title>Genome sequence of Apiotrichum porosum DSM 27194.</title>
        <authorList>
            <person name="Aliyu H."/>
            <person name="Gorte O."/>
            <person name="Ochsenreither K."/>
        </authorList>
    </citation>
    <scope>NUCLEOTIDE SEQUENCE [LARGE SCALE GENOMIC DNA]</scope>
    <source>
        <strain evidence="6 7">DSM 27194</strain>
    </source>
</reference>
<evidence type="ECO:0000256" key="3">
    <source>
        <dbReference type="ARBA" id="ARBA00022801"/>
    </source>
</evidence>
<dbReference type="STRING" id="105984.A0A427XIZ4"/>
<dbReference type="GeneID" id="39586287"/>
<dbReference type="InterPro" id="IPR000917">
    <property type="entry name" value="Sulfatase_N"/>
</dbReference>
<dbReference type="RefSeq" id="XP_028473973.1">
    <property type="nucleotide sequence ID" value="XM_028617510.1"/>
</dbReference>
<gene>
    <name evidence="6" type="ORF">EHS24_001744</name>
</gene>
<dbReference type="InterPro" id="IPR050738">
    <property type="entry name" value="Sulfatase"/>
</dbReference>
<evidence type="ECO:0000313" key="7">
    <source>
        <dbReference type="Proteomes" id="UP000279236"/>
    </source>
</evidence>
<dbReference type="AlphaFoldDB" id="A0A427XIZ4"/>
<organism evidence="6 7">
    <name type="scientific">Apiotrichum porosum</name>
    <dbReference type="NCBI Taxonomy" id="105984"/>
    <lineage>
        <taxon>Eukaryota</taxon>
        <taxon>Fungi</taxon>
        <taxon>Dikarya</taxon>
        <taxon>Basidiomycota</taxon>
        <taxon>Agaricomycotina</taxon>
        <taxon>Tremellomycetes</taxon>
        <taxon>Trichosporonales</taxon>
        <taxon>Trichosporonaceae</taxon>
        <taxon>Apiotrichum</taxon>
    </lineage>
</organism>
<dbReference type="Gene3D" id="3.30.1120.10">
    <property type="match status" value="1"/>
</dbReference>
<feature type="domain" description="Sulfatase N-terminal" evidence="5">
    <location>
        <begin position="6"/>
        <end position="441"/>
    </location>
</feature>
<protein>
    <recommendedName>
        <fullName evidence="5">Sulfatase N-terminal domain-containing protein</fullName>
    </recommendedName>
</protein>
<dbReference type="InterPro" id="IPR017850">
    <property type="entry name" value="Alkaline_phosphatase_core_sf"/>
</dbReference>
<evidence type="ECO:0000313" key="6">
    <source>
        <dbReference type="EMBL" id="RSH78826.1"/>
    </source>
</evidence>
<dbReference type="GO" id="GO:0046872">
    <property type="term" value="F:metal ion binding"/>
    <property type="evidence" value="ECO:0007669"/>
    <property type="project" value="UniProtKB-KW"/>
</dbReference>
<dbReference type="Pfam" id="PF00884">
    <property type="entry name" value="Sulfatase"/>
    <property type="match status" value="1"/>
</dbReference>
<proteinExistence type="inferred from homology"/>
<dbReference type="PANTHER" id="PTHR42693">
    <property type="entry name" value="ARYLSULFATASE FAMILY MEMBER"/>
    <property type="match status" value="1"/>
</dbReference>
<accession>A0A427XIZ4</accession>
<keyword evidence="7" id="KW-1185">Reference proteome</keyword>
<evidence type="ECO:0000256" key="2">
    <source>
        <dbReference type="ARBA" id="ARBA00022723"/>
    </source>
</evidence>
<dbReference type="Gene3D" id="3.40.720.10">
    <property type="entry name" value="Alkaline Phosphatase, subunit A"/>
    <property type="match status" value="1"/>
</dbReference>
<dbReference type="PROSITE" id="PS00149">
    <property type="entry name" value="SULFATASE_2"/>
    <property type="match status" value="1"/>
</dbReference>
<evidence type="ECO:0000256" key="4">
    <source>
        <dbReference type="ARBA" id="ARBA00022837"/>
    </source>
</evidence>
<dbReference type="CDD" id="cd16025">
    <property type="entry name" value="PAS_like"/>
    <property type="match status" value="1"/>
</dbReference>
<keyword evidence="2" id="KW-0479">Metal-binding</keyword>
<dbReference type="InterPro" id="IPR024607">
    <property type="entry name" value="Sulfatase_CS"/>
</dbReference>
<comment type="similarity">
    <text evidence="1">Belongs to the sulfatase family.</text>
</comment>
<sequence length="612" mass="67526">MTISKPNYLIIIADDLGFSDIGCYGAEIETPALDSLAEEGVRLLNYHTAAACSPTRAMVMSGTDAHLGGLGCLLEFKSNARGSQRWSGKAGHEGFLNFEVPCLPEILQDNGYFTFLAGKWHLGLRVENGPQSRGFQESFAMLPGCCNHYGWEPVLENGAPGNRAGGRPIHAKDGKRVHVPANTTDAPDQFYSSNTYTDKFLSYLDDRSAEDKAKPFFGYLAYSAPHWPLQAPKATREKYRGRYDGGPYALRKKRLAKLVELGILPPDVTPHDVVTPTNVSEWDDFNDYERQCSVRAMEAYAGMVDQMDQNIARVIQHLKDTGEYDNTMIIFMSDNGAEGAALEAIPVLGDNIRKAIHDHYDNSLENIGEWNSYTWLGPLWAQASTAPSRLYKCFPSEGGILVPAIVKPAKGTLTQNWTPGGLNRSFMTCMDLAPTFLDLAGLSLKPEGDGKVLHRGKAVHAMTGCSWAAYFGRGEHADPAAGDEWAVYPSTRPIGWELHAQAALRKGEWKIVHLPKTHGGKSSGWDDEYGWELFNVTNDPGENVDLADKEPEKFKELLAHWDEYVTENGLVWGPGAMLPGLSKEEAPLLNDKDVEMQRAWIQTPEGGQPVFT</sequence>
<dbReference type="GO" id="GO:0004065">
    <property type="term" value="F:arylsulfatase activity"/>
    <property type="evidence" value="ECO:0007669"/>
    <property type="project" value="TreeGrafter"/>
</dbReference>
<keyword evidence="3" id="KW-0378">Hydrolase</keyword>
<dbReference type="EMBL" id="RSCE01000011">
    <property type="protein sequence ID" value="RSH78826.1"/>
    <property type="molecule type" value="Genomic_DNA"/>
</dbReference>
<dbReference type="SUPFAM" id="SSF53649">
    <property type="entry name" value="Alkaline phosphatase-like"/>
    <property type="match status" value="1"/>
</dbReference>
<dbReference type="PANTHER" id="PTHR42693:SF33">
    <property type="entry name" value="ARYLSULFATASE"/>
    <property type="match status" value="1"/>
</dbReference>